<proteinExistence type="predicted"/>
<feature type="compositionally biased region" description="Basic and acidic residues" evidence="1">
    <location>
        <begin position="122"/>
        <end position="143"/>
    </location>
</feature>
<name>A0A250XQM3_9CHLO</name>
<organism evidence="2 3">
    <name type="scientific">Chlamydomonas eustigma</name>
    <dbReference type="NCBI Taxonomy" id="1157962"/>
    <lineage>
        <taxon>Eukaryota</taxon>
        <taxon>Viridiplantae</taxon>
        <taxon>Chlorophyta</taxon>
        <taxon>core chlorophytes</taxon>
        <taxon>Chlorophyceae</taxon>
        <taxon>CS clade</taxon>
        <taxon>Chlamydomonadales</taxon>
        <taxon>Chlamydomonadaceae</taxon>
        <taxon>Chlamydomonas</taxon>
    </lineage>
</organism>
<gene>
    <name evidence="2" type="ORF">CEUSTIGMA_g12784.t1</name>
</gene>
<sequence length="273" mass="30147">MLRCSNERQHPVSSKFWEDFNLKKYNNANGDPGERDHRRRQCLSPEQAAAEDPRGRADPRLEIRPVLLERDPPEVPGFEDAARLPERREKCVPKDVKSALQQRVLRQRHTLQTLQTVGRRGHAGEAEDRIDPRENLKDSDPNGRHATAGGRGGLAAKLLRLRPGLIYCYINLFLNKRTNEQGCDVPDGHAERGAVEPVAAPVAQDGGAQRPVVRVTQRSSISNANRCAASRRQGGLPSLALGRLNPRSAGLELLHDGQGGGAFRARVLIGPIF</sequence>
<dbReference type="AlphaFoldDB" id="A0A250XQM3"/>
<dbReference type="EMBL" id="BEGY01000165">
    <property type="protein sequence ID" value="GAX85367.1"/>
    <property type="molecule type" value="Genomic_DNA"/>
</dbReference>
<reference evidence="2 3" key="1">
    <citation type="submission" date="2017-08" db="EMBL/GenBank/DDBJ databases">
        <title>Acidophilic green algal genome provides insights into adaptation to an acidic environment.</title>
        <authorList>
            <person name="Hirooka S."/>
            <person name="Hirose Y."/>
            <person name="Kanesaki Y."/>
            <person name="Higuchi S."/>
            <person name="Fujiwara T."/>
            <person name="Onuma R."/>
            <person name="Era A."/>
            <person name="Ohbayashi R."/>
            <person name="Uzuka A."/>
            <person name="Nozaki H."/>
            <person name="Yoshikawa H."/>
            <person name="Miyagishima S.Y."/>
        </authorList>
    </citation>
    <scope>NUCLEOTIDE SEQUENCE [LARGE SCALE GENOMIC DNA]</scope>
    <source>
        <strain evidence="2 3">NIES-2499</strain>
    </source>
</reference>
<dbReference type="Proteomes" id="UP000232323">
    <property type="component" value="Unassembled WGS sequence"/>
</dbReference>
<evidence type="ECO:0000256" key="1">
    <source>
        <dbReference type="SAM" id="MobiDB-lite"/>
    </source>
</evidence>
<comment type="caution">
    <text evidence="2">The sequence shown here is derived from an EMBL/GenBank/DDBJ whole genome shotgun (WGS) entry which is preliminary data.</text>
</comment>
<keyword evidence="3" id="KW-1185">Reference proteome</keyword>
<evidence type="ECO:0000313" key="2">
    <source>
        <dbReference type="EMBL" id="GAX85367.1"/>
    </source>
</evidence>
<feature type="compositionally biased region" description="Basic and acidic residues" evidence="1">
    <location>
        <begin position="51"/>
        <end position="60"/>
    </location>
</feature>
<evidence type="ECO:0000313" key="3">
    <source>
        <dbReference type="Proteomes" id="UP000232323"/>
    </source>
</evidence>
<accession>A0A250XQM3</accession>
<feature type="region of interest" description="Disordered" evidence="1">
    <location>
        <begin position="116"/>
        <end position="150"/>
    </location>
</feature>
<protein>
    <submittedName>
        <fullName evidence="2">Uncharacterized protein</fullName>
    </submittedName>
</protein>
<feature type="region of interest" description="Disordered" evidence="1">
    <location>
        <begin position="25"/>
        <end position="60"/>
    </location>
</feature>